<protein>
    <submittedName>
        <fullName evidence="2">Uncharacterized protein</fullName>
    </submittedName>
</protein>
<name>A0A653F5S9_MYCKA</name>
<organism evidence="2">
    <name type="scientific">Mycobacterium kansasii</name>
    <dbReference type="NCBI Taxonomy" id="1768"/>
    <lineage>
        <taxon>Bacteria</taxon>
        <taxon>Bacillati</taxon>
        <taxon>Actinomycetota</taxon>
        <taxon>Actinomycetes</taxon>
        <taxon>Mycobacteriales</taxon>
        <taxon>Mycobacteriaceae</taxon>
        <taxon>Mycobacterium</taxon>
    </lineage>
</organism>
<dbReference type="AlphaFoldDB" id="A0A653F5S9"/>
<feature type="region of interest" description="Disordered" evidence="1">
    <location>
        <begin position="39"/>
        <end position="80"/>
    </location>
</feature>
<reference evidence="2" key="1">
    <citation type="submission" date="2019-05" db="EMBL/GenBank/DDBJ databases">
        <authorList>
            <person name="Naeem R."/>
            <person name="Antony C."/>
            <person name="Guan Q."/>
        </authorList>
    </citation>
    <scope>NUCLEOTIDE SEQUENCE</scope>
    <source>
        <strain evidence="2">3</strain>
    </source>
</reference>
<dbReference type="InterPro" id="IPR036890">
    <property type="entry name" value="HATPase_C_sf"/>
</dbReference>
<sequence>MLSHAFKFTFAGHVDVALRTLPKHVELTVHDTGIGEGRTAVSVPAVPPRPGSPATAPARAPASNWVRRRTGARPSEKLEATGRIRVASEVDTDTTFTVWIPLGRRRRDETVEGQPPRISEIAAALAEEAEQWDAQRDERAARGHTGPRRRPAHLPKPASRNARAIEPAGELAG</sequence>
<dbReference type="SUPFAM" id="SSF55874">
    <property type="entry name" value="ATPase domain of HSP90 chaperone/DNA topoisomerase II/histidine kinase"/>
    <property type="match status" value="1"/>
</dbReference>
<accession>A0A653F5S9</accession>
<evidence type="ECO:0000256" key="1">
    <source>
        <dbReference type="SAM" id="MobiDB-lite"/>
    </source>
</evidence>
<dbReference type="RefSeq" id="WP_023374011.1">
    <property type="nucleotide sequence ID" value="NZ_BLYZ01000001.1"/>
</dbReference>
<dbReference type="GeneID" id="29698225"/>
<dbReference type="Gene3D" id="3.30.565.10">
    <property type="entry name" value="Histidine kinase-like ATPase, C-terminal domain"/>
    <property type="match status" value="1"/>
</dbReference>
<dbReference type="EMBL" id="LR589364">
    <property type="protein sequence ID" value="VTP04356.1"/>
    <property type="molecule type" value="Genomic_DNA"/>
</dbReference>
<evidence type="ECO:0000313" key="2">
    <source>
        <dbReference type="EMBL" id="VTP04356.1"/>
    </source>
</evidence>
<gene>
    <name evidence="2" type="ORF">BIN_B_04413</name>
</gene>
<feature type="compositionally biased region" description="Low complexity" evidence="1">
    <location>
        <begin position="52"/>
        <end position="63"/>
    </location>
</feature>
<proteinExistence type="predicted"/>
<feature type="region of interest" description="Disordered" evidence="1">
    <location>
        <begin position="128"/>
        <end position="173"/>
    </location>
</feature>